<dbReference type="EMBL" id="BAABHM010000033">
    <property type="protein sequence ID" value="GAA4720315.1"/>
    <property type="molecule type" value="Genomic_DNA"/>
</dbReference>
<dbReference type="Proteomes" id="UP001500843">
    <property type="component" value="Unassembled WGS sequence"/>
</dbReference>
<proteinExistence type="predicted"/>
<evidence type="ECO:0008006" key="4">
    <source>
        <dbReference type="Google" id="ProtNLM"/>
    </source>
</evidence>
<evidence type="ECO:0000313" key="3">
    <source>
        <dbReference type="Proteomes" id="UP001500843"/>
    </source>
</evidence>
<keyword evidence="3" id="KW-1185">Reference proteome</keyword>
<evidence type="ECO:0000256" key="1">
    <source>
        <dbReference type="SAM" id="MobiDB-lite"/>
    </source>
</evidence>
<organism evidence="2 3">
    <name type="scientific">Promicromonospora umidemergens</name>
    <dbReference type="NCBI Taxonomy" id="629679"/>
    <lineage>
        <taxon>Bacteria</taxon>
        <taxon>Bacillati</taxon>
        <taxon>Actinomycetota</taxon>
        <taxon>Actinomycetes</taxon>
        <taxon>Micrococcales</taxon>
        <taxon>Promicromonosporaceae</taxon>
        <taxon>Promicromonospora</taxon>
    </lineage>
</organism>
<name>A0ABP8Y4Z1_9MICO</name>
<protein>
    <recommendedName>
        <fullName evidence="4">Lantibiotic biosynthesis dehydratase-like protein</fullName>
    </recommendedName>
</protein>
<feature type="region of interest" description="Disordered" evidence="1">
    <location>
        <begin position="103"/>
        <end position="126"/>
    </location>
</feature>
<gene>
    <name evidence="2" type="ORF">GCM10023198_50360</name>
</gene>
<accession>A0ABP8Y4Z1</accession>
<comment type="caution">
    <text evidence="2">The sequence shown here is derived from an EMBL/GenBank/DDBJ whole genome shotgun (WGS) entry which is preliminary data.</text>
</comment>
<reference evidence="3" key="1">
    <citation type="journal article" date="2019" name="Int. J. Syst. Evol. Microbiol.">
        <title>The Global Catalogue of Microorganisms (GCM) 10K type strain sequencing project: providing services to taxonomists for standard genome sequencing and annotation.</title>
        <authorList>
            <consortium name="The Broad Institute Genomics Platform"/>
            <consortium name="The Broad Institute Genome Sequencing Center for Infectious Disease"/>
            <person name="Wu L."/>
            <person name="Ma J."/>
        </authorList>
    </citation>
    <scope>NUCLEOTIDE SEQUENCE [LARGE SCALE GENOMIC DNA]</scope>
    <source>
        <strain evidence="3">JCM 17975</strain>
    </source>
</reference>
<sequence>MTGTVIYLPTADKLTDPTPVSPGPTPDAADVAGWSQLDVLFPETDCASGPDVVAVILDGLCAHRGGRWWFLNHDKGWRVYLQDLLVEEAILVLNRPGALDNPVPWTATSPPTPEPRLTRPRSTQPKYDADRRRALMDLHCADSRGVLDYARDRPLLAPRHIAGILTTVICRAAGLSDAQTADFVDEHWLGAAPLAEPARIRAHGLTEMLSALLRTPAAALLDLDPYAARWAAELTHAATRLGATNQGFLPTPRTAVPEALRLDLRLVVAAQWNRLGFSPTDQQILAVAIRNALWSQERR</sequence>
<evidence type="ECO:0000313" key="2">
    <source>
        <dbReference type="EMBL" id="GAA4720315.1"/>
    </source>
</evidence>